<keyword evidence="2" id="KW-1185">Reference proteome</keyword>
<proteinExistence type="predicted"/>
<evidence type="ECO:0000313" key="2">
    <source>
        <dbReference type="Proteomes" id="UP000692954"/>
    </source>
</evidence>
<reference evidence="1" key="1">
    <citation type="submission" date="2021-01" db="EMBL/GenBank/DDBJ databases">
        <authorList>
            <consortium name="Genoscope - CEA"/>
            <person name="William W."/>
        </authorList>
    </citation>
    <scope>NUCLEOTIDE SEQUENCE</scope>
</reference>
<dbReference type="Proteomes" id="UP000692954">
    <property type="component" value="Unassembled WGS sequence"/>
</dbReference>
<organism evidence="1 2">
    <name type="scientific">Paramecium sonneborni</name>
    <dbReference type="NCBI Taxonomy" id="65129"/>
    <lineage>
        <taxon>Eukaryota</taxon>
        <taxon>Sar</taxon>
        <taxon>Alveolata</taxon>
        <taxon>Ciliophora</taxon>
        <taxon>Intramacronucleata</taxon>
        <taxon>Oligohymenophorea</taxon>
        <taxon>Peniculida</taxon>
        <taxon>Parameciidae</taxon>
        <taxon>Paramecium</taxon>
    </lineage>
</organism>
<dbReference type="EMBL" id="CAJJDN010000005">
    <property type="protein sequence ID" value="CAD8051072.1"/>
    <property type="molecule type" value="Genomic_DNA"/>
</dbReference>
<sequence>MFKRSYTQFLYFLLFQKNFLFLEIKHSALLIFIRFLRGFLLFALKMCQEKFQKFYNSWNIQFMQILDSELWCHKSIFDISAIISFHNKNRYNKGLMSFEGIFFSLLDF</sequence>
<protein>
    <submittedName>
        <fullName evidence="1">Uncharacterized protein</fullName>
    </submittedName>
</protein>
<comment type="caution">
    <text evidence="1">The sequence shown here is derived from an EMBL/GenBank/DDBJ whole genome shotgun (WGS) entry which is preliminary data.</text>
</comment>
<dbReference type="AlphaFoldDB" id="A0A8S1KE57"/>
<accession>A0A8S1KE57</accession>
<gene>
    <name evidence="1" type="ORF">PSON_ATCC_30995.1.T0050337</name>
</gene>
<evidence type="ECO:0000313" key="1">
    <source>
        <dbReference type="EMBL" id="CAD8051072.1"/>
    </source>
</evidence>
<name>A0A8S1KE57_9CILI</name>